<dbReference type="AlphaFoldDB" id="A0A2S7ZRE7"/>
<accession>A0A2S7ZRE7</accession>
<dbReference type="InterPro" id="IPR043502">
    <property type="entry name" value="DNA/RNA_pol_sf"/>
</dbReference>
<dbReference type="InterPro" id="IPR051083">
    <property type="entry name" value="GrpII_Intron_Splice-Mob/Def"/>
</dbReference>
<dbReference type="PANTHER" id="PTHR34047:SF8">
    <property type="entry name" value="PROTEIN YKFC"/>
    <property type="match status" value="1"/>
</dbReference>
<dbReference type="SUPFAM" id="SSF56672">
    <property type="entry name" value="DNA/RNA polymerases"/>
    <property type="match status" value="1"/>
</dbReference>
<dbReference type="Pfam" id="PF00078">
    <property type="entry name" value="RVT_1"/>
    <property type="match status" value="1"/>
</dbReference>
<organism evidence="2 3">
    <name type="scientific">Veillonella tobetsuensis</name>
    <dbReference type="NCBI Taxonomy" id="1110546"/>
    <lineage>
        <taxon>Bacteria</taxon>
        <taxon>Bacillati</taxon>
        <taxon>Bacillota</taxon>
        <taxon>Negativicutes</taxon>
        <taxon>Veillonellales</taxon>
        <taxon>Veillonellaceae</taxon>
        <taxon>Veillonella</taxon>
    </lineage>
</organism>
<sequence>MLNKTIITKACNRAIKNIISEGTTDVEVFNRAFEIDLLKNKDFRDSICKAIYSSINRNNFSELKIHKLGYVLVPKKNLADYRKCALIDIYDEIVFLTLILSISNEIEKMRINKSKNRVFSYRLGSYDEKIFDRKYSFTSFKEVVSDKSKYKKNKVIVECDISNFYDRINIHRIESILNSNQNINRDIIKLINSLLLFWANRDSYGLPVGSNASRILAEVALIEVDNYLISKGVDFCRFVDDYRIFAKNAAEAHNSLALLIHRLSKEGLFLNTQKTKIRNISEVSKNLESNVDNKKTLTSPIIIRGYAGLVPLKFRRLSDSEINNFKEYNLAELLEEANQSVVLDEKQVTTLIKTIIAQEQYNYLAQMPKVLEKYPQFIPYFIDTILKYPDIPTSCITQIQDDFKNWLLNNDIPEYIQVYLIKLYAESSVINKDILLNSFRRLRRNSGDYIGRALLEAMNEKLGRGEILEIREYYNRADLWEKRQILEMIKRGIPKDEREAFFRDIRIHEQDLFIRYIVQKK</sequence>
<feature type="domain" description="Reverse transcriptase" evidence="1">
    <location>
        <begin position="54"/>
        <end position="308"/>
    </location>
</feature>
<evidence type="ECO:0000313" key="2">
    <source>
        <dbReference type="EMBL" id="PQL25785.1"/>
    </source>
</evidence>
<dbReference type="RefSeq" id="WP_105092494.1">
    <property type="nucleotide sequence ID" value="NZ_PPDF01000005.1"/>
</dbReference>
<gene>
    <name evidence="2" type="ORF">VTHSUH11_02200</name>
</gene>
<reference evidence="2 3" key="1">
    <citation type="submission" date="2018-01" db="EMBL/GenBank/DDBJ databases">
        <title>Draft genome sequences of clinical isolates and type strains of oral Veillonella including Veillonella infantum sp., nov.</title>
        <authorList>
            <person name="Mashima I."/>
            <person name="Liao Y.-C."/>
            <person name="Sabharwal A."/>
            <person name="Haase E.M."/>
            <person name="Nakazawa F."/>
            <person name="Scannapieco F.A."/>
        </authorList>
    </citation>
    <scope>NUCLEOTIDE SEQUENCE [LARGE SCALE GENOMIC DNA]</scope>
    <source>
        <strain evidence="2 3">Y6</strain>
    </source>
</reference>
<dbReference type="PROSITE" id="PS50878">
    <property type="entry name" value="RT_POL"/>
    <property type="match status" value="1"/>
</dbReference>
<evidence type="ECO:0000259" key="1">
    <source>
        <dbReference type="PROSITE" id="PS50878"/>
    </source>
</evidence>
<dbReference type="InterPro" id="IPR000477">
    <property type="entry name" value="RT_dom"/>
</dbReference>
<dbReference type="PANTHER" id="PTHR34047">
    <property type="entry name" value="NUCLEAR INTRON MATURASE 1, MITOCHONDRIAL-RELATED"/>
    <property type="match status" value="1"/>
</dbReference>
<dbReference type="Proteomes" id="UP000238877">
    <property type="component" value="Unassembled WGS sequence"/>
</dbReference>
<dbReference type="EMBL" id="PPDF01000005">
    <property type="protein sequence ID" value="PQL25785.1"/>
    <property type="molecule type" value="Genomic_DNA"/>
</dbReference>
<comment type="caution">
    <text evidence="2">The sequence shown here is derived from an EMBL/GenBank/DDBJ whole genome shotgun (WGS) entry which is preliminary data.</text>
</comment>
<dbReference type="CDD" id="cd01646">
    <property type="entry name" value="RT_Bac_retron_I"/>
    <property type="match status" value="1"/>
</dbReference>
<proteinExistence type="predicted"/>
<evidence type="ECO:0000313" key="3">
    <source>
        <dbReference type="Proteomes" id="UP000238877"/>
    </source>
</evidence>
<name>A0A2S7ZRE7_9FIRM</name>
<protein>
    <recommendedName>
        <fullName evidence="1">Reverse transcriptase domain-containing protein</fullName>
    </recommendedName>
</protein>